<keyword evidence="1" id="KW-0472">Membrane</keyword>
<protein>
    <recommendedName>
        <fullName evidence="4">Zinc ribbon domain-containing protein</fullName>
    </recommendedName>
</protein>
<keyword evidence="3" id="KW-1185">Reference proteome</keyword>
<organism evidence="2 3">
    <name type="scientific">Citrifermentans bremense</name>
    <dbReference type="NCBI Taxonomy" id="60035"/>
    <lineage>
        <taxon>Bacteria</taxon>
        <taxon>Pseudomonadati</taxon>
        <taxon>Thermodesulfobacteriota</taxon>
        <taxon>Desulfuromonadia</taxon>
        <taxon>Geobacterales</taxon>
        <taxon>Geobacteraceae</taxon>
        <taxon>Citrifermentans</taxon>
    </lineage>
</organism>
<evidence type="ECO:0000313" key="2">
    <source>
        <dbReference type="EMBL" id="BCG47175.1"/>
    </source>
</evidence>
<evidence type="ECO:0000313" key="3">
    <source>
        <dbReference type="Proteomes" id="UP000515472"/>
    </source>
</evidence>
<feature type="transmembrane region" description="Helical" evidence="1">
    <location>
        <begin position="7"/>
        <end position="27"/>
    </location>
</feature>
<evidence type="ECO:0000256" key="1">
    <source>
        <dbReference type="SAM" id="Phobius"/>
    </source>
</evidence>
<gene>
    <name evidence="2" type="ORF">GEOBRER4_n2002</name>
</gene>
<keyword evidence="1" id="KW-0812">Transmembrane</keyword>
<dbReference type="AlphaFoldDB" id="A0A6S6M6Z7"/>
<name>A0A6S6M6Z7_9BACT</name>
<reference evidence="2 3" key="1">
    <citation type="submission" date="2020-06" db="EMBL/GenBank/DDBJ databases">
        <title>Interaction of electrochemicaly active bacteria, Geobacter bremensis R4 on different carbon anode.</title>
        <authorList>
            <person name="Meng L."/>
            <person name="Yoshida N."/>
        </authorList>
    </citation>
    <scope>NUCLEOTIDE SEQUENCE [LARGE SCALE GENOMIC DNA]</scope>
    <source>
        <strain evidence="2 3">R4</strain>
    </source>
</reference>
<dbReference type="EMBL" id="AP023213">
    <property type="protein sequence ID" value="BCG47175.1"/>
    <property type="molecule type" value="Genomic_DNA"/>
</dbReference>
<keyword evidence="1" id="KW-1133">Transmembrane helix</keyword>
<dbReference type="KEGG" id="gbn:GEOBRER4_19250"/>
<dbReference type="Proteomes" id="UP000515472">
    <property type="component" value="Chromosome"/>
</dbReference>
<proteinExistence type="predicted"/>
<evidence type="ECO:0008006" key="4">
    <source>
        <dbReference type="Google" id="ProtNLM"/>
    </source>
</evidence>
<dbReference type="RefSeq" id="WP_185245234.1">
    <property type="nucleotide sequence ID" value="NZ_AP023213.1"/>
</dbReference>
<sequence>MTDDIRGWIFIAVFFLLPGLIGAWIAWSKGRNPFTWFLLNFVFPPTLMVTLFQKPLRAVHGHYRQCPKCREFVKWREAVCKYCQTELL</sequence>
<accession>A0A6S6M6Z7</accession>
<feature type="transmembrane region" description="Helical" evidence="1">
    <location>
        <begin position="33"/>
        <end position="52"/>
    </location>
</feature>